<evidence type="ECO:0000313" key="2">
    <source>
        <dbReference type="EMBL" id="AYV49029.1"/>
    </source>
</evidence>
<dbReference type="Proteomes" id="UP000281192">
    <property type="component" value="Chromosome"/>
</dbReference>
<dbReference type="PANTHER" id="PTHR36503">
    <property type="entry name" value="BLR2520 PROTEIN"/>
    <property type="match status" value="1"/>
</dbReference>
<dbReference type="EMBL" id="CP026100">
    <property type="protein sequence ID" value="AYV49029.1"/>
    <property type="molecule type" value="Genomic_DNA"/>
</dbReference>
<protein>
    <submittedName>
        <fullName evidence="3">Glyoxalase</fullName>
    </submittedName>
</protein>
<dbReference type="CDD" id="cd09012">
    <property type="entry name" value="VOC_like"/>
    <property type="match status" value="1"/>
</dbReference>
<reference evidence="2 5" key="2">
    <citation type="submission" date="2018-01" db="EMBL/GenBank/DDBJ databases">
        <title>Complete genome sequence of Caulobacter flavus RHGG3.</title>
        <authorList>
            <person name="Yang E."/>
        </authorList>
    </citation>
    <scope>NUCLEOTIDE SEQUENCE [LARGE SCALE GENOMIC DNA]</scope>
    <source>
        <strain evidence="2 5">RHGG3</strain>
    </source>
</reference>
<evidence type="ECO:0000313" key="3">
    <source>
        <dbReference type="EMBL" id="PLR13383.1"/>
    </source>
</evidence>
<keyword evidence="5" id="KW-1185">Reference proteome</keyword>
<organism evidence="3 4">
    <name type="scientific">Caulobacter flavus</name>
    <dbReference type="NCBI Taxonomy" id="1679497"/>
    <lineage>
        <taxon>Bacteria</taxon>
        <taxon>Pseudomonadati</taxon>
        <taxon>Pseudomonadota</taxon>
        <taxon>Alphaproteobacteria</taxon>
        <taxon>Caulobacterales</taxon>
        <taxon>Caulobacteraceae</taxon>
        <taxon>Caulobacter</taxon>
    </lineage>
</organism>
<dbReference type="InterPro" id="IPR037523">
    <property type="entry name" value="VOC_core"/>
</dbReference>
<dbReference type="Proteomes" id="UP000234483">
    <property type="component" value="Unassembled WGS sequence"/>
</dbReference>
<evidence type="ECO:0000313" key="5">
    <source>
        <dbReference type="Proteomes" id="UP000281192"/>
    </source>
</evidence>
<dbReference type="PANTHER" id="PTHR36503:SF2">
    <property type="entry name" value="BLR2408 PROTEIN"/>
    <property type="match status" value="1"/>
</dbReference>
<sequence length="135" mass="14801">MRMIFVNLPVADLDRSKAFFEALGFSINPQFSDETAACVVVSETIFVMLLTHDKFRQFITGEIGDAHAATEVLTCLSAESRQEVDDLLAKALANGGKAWKPIMDMGPMYGASFQDPDGHVWELMYMDMAAMGQGG</sequence>
<dbReference type="InterPro" id="IPR029068">
    <property type="entry name" value="Glyas_Bleomycin-R_OHBP_Dase"/>
</dbReference>
<reference evidence="3 4" key="1">
    <citation type="submission" date="2017-12" db="EMBL/GenBank/DDBJ databases">
        <title>The genome sequence of Caulobacter flavus CGMCC1 15093.</title>
        <authorList>
            <person name="Gao J."/>
            <person name="Mao X."/>
            <person name="Sun J."/>
        </authorList>
    </citation>
    <scope>NUCLEOTIDE SEQUENCE [LARGE SCALE GENOMIC DNA]</scope>
    <source>
        <strain evidence="3 4">CGMCC1 15093</strain>
    </source>
</reference>
<accession>A0A2N5CSE1</accession>
<gene>
    <name evidence="2" type="ORF">C1707_23770</name>
    <name evidence="3" type="ORF">CFHF_14475</name>
</gene>
<dbReference type="AlphaFoldDB" id="A0A2N5CSE1"/>
<proteinExistence type="predicted"/>
<dbReference type="Gene3D" id="3.10.180.10">
    <property type="entry name" value="2,3-Dihydroxybiphenyl 1,2-Dioxygenase, domain 1"/>
    <property type="match status" value="1"/>
</dbReference>
<dbReference type="EMBL" id="PJRQ01000029">
    <property type="protein sequence ID" value="PLR13383.1"/>
    <property type="molecule type" value="Genomic_DNA"/>
</dbReference>
<feature type="domain" description="VOC" evidence="1">
    <location>
        <begin position="2"/>
        <end position="126"/>
    </location>
</feature>
<dbReference type="KEGG" id="cfh:C1707_23770"/>
<evidence type="ECO:0000259" key="1">
    <source>
        <dbReference type="PROSITE" id="PS51819"/>
    </source>
</evidence>
<dbReference type="InterPro" id="IPR053863">
    <property type="entry name" value="Glyoxy/Ble-like_N"/>
</dbReference>
<dbReference type="SUPFAM" id="SSF54593">
    <property type="entry name" value="Glyoxalase/Bleomycin resistance protein/Dihydroxybiphenyl dioxygenase"/>
    <property type="match status" value="1"/>
</dbReference>
<dbReference type="PROSITE" id="PS51819">
    <property type="entry name" value="VOC"/>
    <property type="match status" value="1"/>
</dbReference>
<dbReference type="OrthoDB" id="9798430at2"/>
<dbReference type="RefSeq" id="WP_101713703.1">
    <property type="nucleotide sequence ID" value="NZ_CP026100.1"/>
</dbReference>
<dbReference type="Pfam" id="PF22677">
    <property type="entry name" value="Ble-like_N"/>
    <property type="match status" value="1"/>
</dbReference>
<name>A0A2N5CSE1_9CAUL</name>
<evidence type="ECO:0000313" key="4">
    <source>
        <dbReference type="Proteomes" id="UP000234483"/>
    </source>
</evidence>